<accession>A0A3M8DQQ6</accession>
<dbReference type="GO" id="GO:0070290">
    <property type="term" value="F:N-acylphosphatidylethanolamine-specific phospholipase D activity"/>
    <property type="evidence" value="ECO:0007669"/>
    <property type="project" value="InterPro"/>
</dbReference>
<dbReference type="InterPro" id="IPR001279">
    <property type="entry name" value="Metallo-B-lactamas"/>
</dbReference>
<evidence type="ECO:0000313" key="6">
    <source>
        <dbReference type="Proteomes" id="UP000271031"/>
    </source>
</evidence>
<evidence type="ECO:0000259" key="4">
    <source>
        <dbReference type="Pfam" id="PF12706"/>
    </source>
</evidence>
<dbReference type="InterPro" id="IPR036866">
    <property type="entry name" value="RibonucZ/Hydroxyglut_hydro"/>
</dbReference>
<name>A0A3M8DQQ6_9BACL</name>
<dbReference type="PANTHER" id="PTHR15032:SF36">
    <property type="entry name" value="METALLO-BETA-LACTAMASE DOMAIN-CONTAINING PROTEIN"/>
    <property type="match status" value="1"/>
</dbReference>
<sequence length="307" mass="35586">MRKRYGNMDGIENNHAFLDGWRWMKERRSKQKDLSTQIPVAEQQLHREVKQNQTKTTITWIGHSTFLIQMNGLAILTDPVWAKRMGFAKRLTEPGWSLAELPEIDIVVISHGHYDHLDFPTLRQLKGNPHYFVPVGLKRLFAKKGYPNVTELNWWESVQHKDLELHFVPAQHWTRRTPFDTNTSHWGGWVLRKAGETLYFVGDTGYFRGFAEIGNHFDIDIALVPIGAYEPEWFMKVSHMTPEEAVQGFIDMRAKTFIPMHYGAYRLADDTGPEALARLHAAWEKAALPKERLHVLAIGETLFAERE</sequence>
<dbReference type="Proteomes" id="UP000271031">
    <property type="component" value="Unassembled WGS sequence"/>
</dbReference>
<comment type="catalytic activity">
    <reaction evidence="3">
        <text>3',5'-cyclic UMP + H2O = UMP + H(+)</text>
        <dbReference type="Rhea" id="RHEA:70575"/>
        <dbReference type="ChEBI" id="CHEBI:15377"/>
        <dbReference type="ChEBI" id="CHEBI:15378"/>
        <dbReference type="ChEBI" id="CHEBI:57865"/>
        <dbReference type="ChEBI" id="CHEBI:184387"/>
    </reaction>
    <physiologicalReaction direction="left-to-right" evidence="3">
        <dbReference type="Rhea" id="RHEA:70576"/>
    </physiologicalReaction>
</comment>
<reference evidence="5 6" key="1">
    <citation type="submission" date="2018-10" db="EMBL/GenBank/DDBJ databases">
        <title>Phylogenomics of Brevibacillus.</title>
        <authorList>
            <person name="Dunlap C."/>
        </authorList>
    </citation>
    <scope>NUCLEOTIDE SEQUENCE [LARGE SCALE GENOMIC DNA]</scope>
    <source>
        <strain evidence="5 6">JCM 15716</strain>
    </source>
</reference>
<keyword evidence="5" id="KW-0378">Hydrolase</keyword>
<dbReference type="RefSeq" id="WP_122917376.1">
    <property type="nucleotide sequence ID" value="NZ_RHHQ01000007.1"/>
</dbReference>
<dbReference type="OrthoDB" id="9805728at2"/>
<dbReference type="PANTHER" id="PTHR15032">
    <property type="entry name" value="N-ACYL-PHOSPHATIDYLETHANOLAMINE-HYDROLYZING PHOSPHOLIPASE D"/>
    <property type="match status" value="1"/>
</dbReference>
<comment type="catalytic activity">
    <reaction evidence="1">
        <text>3',5'-cyclic CMP + H2O = CMP + H(+)</text>
        <dbReference type="Rhea" id="RHEA:72675"/>
        <dbReference type="ChEBI" id="CHEBI:15377"/>
        <dbReference type="ChEBI" id="CHEBI:15378"/>
        <dbReference type="ChEBI" id="CHEBI:58003"/>
        <dbReference type="ChEBI" id="CHEBI:60377"/>
    </reaction>
    <physiologicalReaction direction="left-to-right" evidence="1">
        <dbReference type="Rhea" id="RHEA:72676"/>
    </physiologicalReaction>
</comment>
<evidence type="ECO:0000256" key="2">
    <source>
        <dbReference type="ARBA" id="ARBA00034301"/>
    </source>
</evidence>
<keyword evidence="6" id="KW-1185">Reference proteome</keyword>
<feature type="domain" description="Metallo-beta-lactamase" evidence="4">
    <location>
        <begin position="75"/>
        <end position="262"/>
    </location>
</feature>
<gene>
    <name evidence="5" type="ORF">EDM56_08040</name>
</gene>
<dbReference type="GO" id="GO:0008270">
    <property type="term" value="F:zinc ion binding"/>
    <property type="evidence" value="ECO:0007669"/>
    <property type="project" value="InterPro"/>
</dbReference>
<comment type="function">
    <text evidence="2">Counteracts the endogenous Pycsar antiviral defense system. Phosphodiesterase that enables metal-dependent hydrolysis of host cyclic nucleotide Pycsar defense signals such as cCMP and cUMP.</text>
</comment>
<dbReference type="CDD" id="cd16283">
    <property type="entry name" value="RomA-like_MBL-fold"/>
    <property type="match status" value="1"/>
</dbReference>
<proteinExistence type="predicted"/>
<comment type="caution">
    <text evidence="5">The sequence shown here is derived from an EMBL/GenBank/DDBJ whole genome shotgun (WGS) entry which is preliminary data.</text>
</comment>
<dbReference type="GO" id="GO:0005737">
    <property type="term" value="C:cytoplasm"/>
    <property type="evidence" value="ECO:0007669"/>
    <property type="project" value="TreeGrafter"/>
</dbReference>
<dbReference type="InterPro" id="IPR024884">
    <property type="entry name" value="NAPE-PLD"/>
</dbReference>
<dbReference type="Gene3D" id="3.60.15.10">
    <property type="entry name" value="Ribonuclease Z/Hydroxyacylglutathione hydrolase-like"/>
    <property type="match status" value="1"/>
</dbReference>
<protein>
    <submittedName>
        <fullName evidence="5">MBL fold metallo-hydrolase</fullName>
    </submittedName>
</protein>
<organism evidence="5 6">
    <name type="scientific">Brevibacillus fluminis</name>
    <dbReference type="NCBI Taxonomy" id="511487"/>
    <lineage>
        <taxon>Bacteria</taxon>
        <taxon>Bacillati</taxon>
        <taxon>Bacillota</taxon>
        <taxon>Bacilli</taxon>
        <taxon>Bacillales</taxon>
        <taxon>Paenibacillaceae</taxon>
        <taxon>Brevibacillus</taxon>
    </lineage>
</organism>
<dbReference type="EMBL" id="RHHQ01000007">
    <property type="protein sequence ID" value="RNB90450.1"/>
    <property type="molecule type" value="Genomic_DNA"/>
</dbReference>
<dbReference type="SUPFAM" id="SSF56281">
    <property type="entry name" value="Metallo-hydrolase/oxidoreductase"/>
    <property type="match status" value="1"/>
</dbReference>
<evidence type="ECO:0000313" key="5">
    <source>
        <dbReference type="EMBL" id="RNB90450.1"/>
    </source>
</evidence>
<evidence type="ECO:0000256" key="3">
    <source>
        <dbReference type="ARBA" id="ARBA00048505"/>
    </source>
</evidence>
<dbReference type="PIRSF" id="PIRSF038896">
    <property type="entry name" value="NAPE-PLD"/>
    <property type="match status" value="1"/>
</dbReference>
<dbReference type="Pfam" id="PF12706">
    <property type="entry name" value="Lactamase_B_2"/>
    <property type="match status" value="1"/>
</dbReference>
<evidence type="ECO:0000256" key="1">
    <source>
        <dbReference type="ARBA" id="ARBA00034221"/>
    </source>
</evidence>
<dbReference type="AlphaFoldDB" id="A0A3M8DQQ6"/>